<dbReference type="eggNOG" id="KOG1601">
    <property type="taxonomic scope" value="Eukaryota"/>
</dbReference>
<dbReference type="GO" id="GO:0043565">
    <property type="term" value="F:sequence-specific DNA binding"/>
    <property type="evidence" value="ECO:0007669"/>
    <property type="project" value="InterPro"/>
</dbReference>
<dbReference type="KEGG" id="bpg:Bathy03g02810"/>
<dbReference type="Gene3D" id="3.30.50.10">
    <property type="entry name" value="Erythroid Transcription Factor GATA-1, subunit A"/>
    <property type="match status" value="1"/>
</dbReference>
<dbReference type="InterPro" id="IPR052138">
    <property type="entry name" value="GATA_ZnFinger_Domain"/>
</dbReference>
<dbReference type="InterPro" id="IPR013088">
    <property type="entry name" value="Znf_NHR/GATA"/>
</dbReference>
<evidence type="ECO:0000259" key="6">
    <source>
        <dbReference type="PROSITE" id="PS50114"/>
    </source>
</evidence>
<dbReference type="CDD" id="cd00202">
    <property type="entry name" value="ZnF_GATA"/>
    <property type="match status" value="1"/>
</dbReference>
<feature type="domain" description="GATA-type" evidence="6">
    <location>
        <begin position="205"/>
        <end position="242"/>
    </location>
</feature>
<dbReference type="AlphaFoldDB" id="K8F1C9"/>
<evidence type="ECO:0000256" key="2">
    <source>
        <dbReference type="ARBA" id="ARBA00022771"/>
    </source>
</evidence>
<dbReference type="OrthoDB" id="568328at2759"/>
<evidence type="ECO:0000313" key="7">
    <source>
        <dbReference type="EMBL" id="CCO15348.1"/>
    </source>
</evidence>
<dbReference type="EMBL" id="FO082276">
    <property type="protein sequence ID" value="CCO15348.1"/>
    <property type="molecule type" value="Genomic_DNA"/>
</dbReference>
<evidence type="ECO:0000256" key="1">
    <source>
        <dbReference type="ARBA" id="ARBA00022723"/>
    </source>
</evidence>
<organism evidence="7 8">
    <name type="scientific">Bathycoccus prasinos</name>
    <dbReference type="NCBI Taxonomy" id="41875"/>
    <lineage>
        <taxon>Eukaryota</taxon>
        <taxon>Viridiplantae</taxon>
        <taxon>Chlorophyta</taxon>
        <taxon>Mamiellophyceae</taxon>
        <taxon>Mamiellales</taxon>
        <taxon>Bathycoccaceae</taxon>
        <taxon>Bathycoccus</taxon>
    </lineage>
</organism>
<evidence type="ECO:0000256" key="4">
    <source>
        <dbReference type="PROSITE-ProRule" id="PRU00094"/>
    </source>
</evidence>
<feature type="compositionally biased region" description="Basic and acidic residues" evidence="5">
    <location>
        <begin position="134"/>
        <end position="158"/>
    </location>
</feature>
<dbReference type="Proteomes" id="UP000198341">
    <property type="component" value="Chromosome 3"/>
</dbReference>
<dbReference type="PANTHER" id="PTHR47255:SF4">
    <property type="entry name" value="GATA ZINC FINGER DOMAIN-CONTAINING PROTEIN 12"/>
    <property type="match status" value="1"/>
</dbReference>
<keyword evidence="1" id="KW-0479">Metal-binding</keyword>
<proteinExistence type="predicted"/>
<accession>K8F1C9</accession>
<dbReference type="GO" id="GO:0008270">
    <property type="term" value="F:zinc ion binding"/>
    <property type="evidence" value="ECO:0007669"/>
    <property type="project" value="UniProtKB-KW"/>
</dbReference>
<dbReference type="Pfam" id="PF00320">
    <property type="entry name" value="GATA"/>
    <property type="match status" value="1"/>
</dbReference>
<keyword evidence="8" id="KW-1185">Reference proteome</keyword>
<dbReference type="SMART" id="SM00401">
    <property type="entry name" value="ZnF_GATA"/>
    <property type="match status" value="1"/>
</dbReference>
<dbReference type="RefSeq" id="XP_007513911.1">
    <property type="nucleotide sequence ID" value="XM_007513849.1"/>
</dbReference>
<name>K8F1C9_9CHLO</name>
<keyword evidence="3" id="KW-0862">Zinc</keyword>
<dbReference type="SUPFAM" id="SSF57716">
    <property type="entry name" value="Glucocorticoid receptor-like (DNA-binding domain)"/>
    <property type="match status" value="1"/>
</dbReference>
<feature type="region of interest" description="Disordered" evidence="5">
    <location>
        <begin position="111"/>
        <end position="202"/>
    </location>
</feature>
<sequence length="402" mass="42165">MANQSRDDHLANPMAMMMMAGPDANNATTAAAGTNNDINLVRPTASNTTTYANAAPYGGQMPGPNNYFGNPFFMSQMWNNAAAMMNMNAAAAAAAATGNFPAMMGAMPQQLQGQPQPITAAAATGSAKKNSTTRLRDMTKQAKSRSDNSEATSHKESPLSDDEVEHPQKERRRHKQEEEEGEEQDAKDHQPQLAKPVVDDSLPEPCANKTCAFCRTQKTPLWRNGPFGPKTLCNACGVKFKLGKLAGDEDGHVVSVIVPRQKRRKNGSAGTASHAAATAAAQNAATSSEAVGASNTATAMTSSNNATASATARFAAVTAANAARAGFSNAPLKVRHTVHTKKSAEPKVRGIVGGWRPEMGGPMRVSSPFVVADYDGAVLLMVLAGENDKTATTTTTTTVSNT</sequence>
<protein>
    <recommendedName>
        <fullName evidence="6">GATA-type domain-containing protein</fullName>
    </recommendedName>
</protein>
<evidence type="ECO:0000256" key="5">
    <source>
        <dbReference type="SAM" id="MobiDB-lite"/>
    </source>
</evidence>
<dbReference type="InterPro" id="IPR000679">
    <property type="entry name" value="Znf_GATA"/>
</dbReference>
<dbReference type="GO" id="GO:0006355">
    <property type="term" value="P:regulation of DNA-templated transcription"/>
    <property type="evidence" value="ECO:0007669"/>
    <property type="project" value="InterPro"/>
</dbReference>
<reference evidence="7 8" key="1">
    <citation type="submission" date="2011-10" db="EMBL/GenBank/DDBJ databases">
        <authorList>
            <person name="Genoscope - CEA"/>
        </authorList>
    </citation>
    <scope>NUCLEOTIDE SEQUENCE [LARGE SCALE GENOMIC DNA]</scope>
    <source>
        <strain evidence="7 8">RCC 1105</strain>
    </source>
</reference>
<dbReference type="PROSITE" id="PS50114">
    <property type="entry name" value="GATA_ZN_FINGER_2"/>
    <property type="match status" value="1"/>
</dbReference>
<evidence type="ECO:0000313" key="8">
    <source>
        <dbReference type="Proteomes" id="UP000198341"/>
    </source>
</evidence>
<evidence type="ECO:0000256" key="3">
    <source>
        <dbReference type="ARBA" id="ARBA00022833"/>
    </source>
</evidence>
<gene>
    <name evidence="7" type="ORF">Bathy03g02810</name>
</gene>
<dbReference type="GeneID" id="19016818"/>
<dbReference type="PANTHER" id="PTHR47255">
    <property type="entry name" value="GATA TRANSCRIPTION FACTOR 22-RELATED"/>
    <property type="match status" value="1"/>
</dbReference>
<keyword evidence="2 4" id="KW-0863">Zinc-finger</keyword>